<comment type="cofactor">
    <cofactor evidence="1 19">
        <name>FAD</name>
        <dbReference type="ChEBI" id="CHEBI:57692"/>
    </cofactor>
</comment>
<dbReference type="InterPro" id="IPR016169">
    <property type="entry name" value="FAD-bd_PCMH_sub2"/>
</dbReference>
<evidence type="ECO:0000256" key="13">
    <source>
        <dbReference type="ARBA" id="ARBA00022984"/>
    </source>
</evidence>
<dbReference type="Gene3D" id="3.30.465.10">
    <property type="match status" value="1"/>
</dbReference>
<name>A0A7W5H4I5_9BACT</name>
<dbReference type="GO" id="GO:0051301">
    <property type="term" value="P:cell division"/>
    <property type="evidence" value="ECO:0007669"/>
    <property type="project" value="UniProtKB-KW"/>
</dbReference>
<reference evidence="21 22" key="1">
    <citation type="submission" date="2020-08" db="EMBL/GenBank/DDBJ databases">
        <title>Genomic Encyclopedia of Type Strains, Phase III (KMG-III): the genomes of soil and plant-associated and newly described type strains.</title>
        <authorList>
            <person name="Whitman W."/>
        </authorList>
    </citation>
    <scope>NUCLEOTIDE SEQUENCE [LARGE SCALE GENOMIC DNA]</scope>
    <source>
        <strain evidence="21 22">CECT 8075</strain>
    </source>
</reference>
<dbReference type="UniPathway" id="UPA00219"/>
<evidence type="ECO:0000256" key="7">
    <source>
        <dbReference type="ARBA" id="ARBA00022490"/>
    </source>
</evidence>
<protein>
    <recommendedName>
        <fullName evidence="6 19">UDP-N-acetylenolpyruvoylglucosamine reductase</fullName>
        <ecNumber evidence="5 19">1.3.1.98</ecNumber>
    </recommendedName>
    <alternativeName>
        <fullName evidence="17 19">UDP-N-acetylmuramate dehydrogenase</fullName>
    </alternativeName>
</protein>
<evidence type="ECO:0000259" key="20">
    <source>
        <dbReference type="PROSITE" id="PS51387"/>
    </source>
</evidence>
<dbReference type="Proteomes" id="UP000536179">
    <property type="component" value="Unassembled WGS sequence"/>
</dbReference>
<comment type="catalytic activity">
    <reaction evidence="18 19">
        <text>UDP-N-acetyl-alpha-D-muramate + NADP(+) = UDP-N-acetyl-3-O-(1-carboxyvinyl)-alpha-D-glucosamine + NADPH + H(+)</text>
        <dbReference type="Rhea" id="RHEA:12248"/>
        <dbReference type="ChEBI" id="CHEBI:15378"/>
        <dbReference type="ChEBI" id="CHEBI:57783"/>
        <dbReference type="ChEBI" id="CHEBI:58349"/>
        <dbReference type="ChEBI" id="CHEBI:68483"/>
        <dbReference type="ChEBI" id="CHEBI:70757"/>
        <dbReference type="EC" id="1.3.1.98"/>
    </reaction>
</comment>
<dbReference type="AlphaFoldDB" id="A0A7W5H4I5"/>
<dbReference type="RefSeq" id="WP_184304918.1">
    <property type="nucleotide sequence ID" value="NZ_JACHXU010000006.1"/>
</dbReference>
<feature type="domain" description="FAD-binding PCMH-type" evidence="20">
    <location>
        <begin position="34"/>
        <end position="199"/>
    </location>
</feature>
<dbReference type="Gene3D" id="3.30.43.10">
    <property type="entry name" value="Uridine Diphospho-n-acetylenolpyruvylglucosamine Reductase, domain 2"/>
    <property type="match status" value="1"/>
</dbReference>
<dbReference type="PROSITE" id="PS51387">
    <property type="entry name" value="FAD_PCMH"/>
    <property type="match status" value="1"/>
</dbReference>
<dbReference type="Pfam" id="PF01565">
    <property type="entry name" value="FAD_binding_4"/>
    <property type="match status" value="1"/>
</dbReference>
<evidence type="ECO:0000256" key="11">
    <source>
        <dbReference type="ARBA" id="ARBA00022857"/>
    </source>
</evidence>
<dbReference type="SUPFAM" id="SSF56194">
    <property type="entry name" value="Uridine diphospho-N-Acetylenolpyruvylglucosamine reductase, MurB, C-terminal domain"/>
    <property type="match status" value="1"/>
</dbReference>
<dbReference type="InterPro" id="IPR006094">
    <property type="entry name" value="Oxid_FAD_bind_N"/>
</dbReference>
<dbReference type="GO" id="GO:0009252">
    <property type="term" value="P:peptidoglycan biosynthetic process"/>
    <property type="evidence" value="ECO:0007669"/>
    <property type="project" value="UniProtKB-UniRule"/>
</dbReference>
<evidence type="ECO:0000313" key="21">
    <source>
        <dbReference type="EMBL" id="MBB3206437.1"/>
    </source>
</evidence>
<accession>A0A7W5H4I5</accession>
<dbReference type="Pfam" id="PF02873">
    <property type="entry name" value="MurB_C"/>
    <property type="match status" value="1"/>
</dbReference>
<keyword evidence="7 19" id="KW-0963">Cytoplasm</keyword>
<evidence type="ECO:0000256" key="3">
    <source>
        <dbReference type="ARBA" id="ARBA00004496"/>
    </source>
</evidence>
<dbReference type="PANTHER" id="PTHR21071:SF4">
    <property type="entry name" value="UDP-N-ACETYLENOLPYRUVOYLGLUCOSAMINE REDUCTASE"/>
    <property type="match status" value="1"/>
</dbReference>
<dbReference type="InterPro" id="IPR036318">
    <property type="entry name" value="FAD-bd_PCMH-like_sf"/>
</dbReference>
<evidence type="ECO:0000256" key="16">
    <source>
        <dbReference type="ARBA" id="ARBA00023316"/>
    </source>
</evidence>
<evidence type="ECO:0000256" key="1">
    <source>
        <dbReference type="ARBA" id="ARBA00001974"/>
    </source>
</evidence>
<evidence type="ECO:0000256" key="12">
    <source>
        <dbReference type="ARBA" id="ARBA00022960"/>
    </source>
</evidence>
<comment type="function">
    <text evidence="2 19">Cell wall formation.</text>
</comment>
<evidence type="ECO:0000256" key="6">
    <source>
        <dbReference type="ARBA" id="ARBA00015188"/>
    </source>
</evidence>
<evidence type="ECO:0000256" key="2">
    <source>
        <dbReference type="ARBA" id="ARBA00003921"/>
    </source>
</evidence>
<dbReference type="InterPro" id="IPR016166">
    <property type="entry name" value="FAD-bd_PCMH"/>
</dbReference>
<dbReference type="Gene3D" id="3.90.78.10">
    <property type="entry name" value="UDP-N-acetylenolpyruvoylglucosamine reductase, C-terminal domain"/>
    <property type="match status" value="1"/>
</dbReference>
<dbReference type="SUPFAM" id="SSF56176">
    <property type="entry name" value="FAD-binding/transporter-associated domain-like"/>
    <property type="match status" value="1"/>
</dbReference>
<evidence type="ECO:0000256" key="5">
    <source>
        <dbReference type="ARBA" id="ARBA00012518"/>
    </source>
</evidence>
<dbReference type="GO" id="GO:0071555">
    <property type="term" value="P:cell wall organization"/>
    <property type="evidence" value="ECO:0007669"/>
    <property type="project" value="UniProtKB-KW"/>
</dbReference>
<evidence type="ECO:0000256" key="19">
    <source>
        <dbReference type="HAMAP-Rule" id="MF_00037"/>
    </source>
</evidence>
<gene>
    <name evidence="19" type="primary">murB</name>
    <name evidence="21" type="ORF">FHS27_002246</name>
</gene>
<organism evidence="21 22">
    <name type="scientific">Aporhodopirellula rubra</name>
    <dbReference type="NCBI Taxonomy" id="980271"/>
    <lineage>
        <taxon>Bacteria</taxon>
        <taxon>Pseudomonadati</taxon>
        <taxon>Planctomycetota</taxon>
        <taxon>Planctomycetia</taxon>
        <taxon>Pirellulales</taxon>
        <taxon>Pirellulaceae</taxon>
        <taxon>Aporhodopirellula</taxon>
    </lineage>
</organism>
<dbReference type="HAMAP" id="MF_00037">
    <property type="entry name" value="MurB"/>
    <property type="match status" value="1"/>
</dbReference>
<dbReference type="PANTHER" id="PTHR21071">
    <property type="entry name" value="UDP-N-ACETYLENOLPYRUVOYLGLUCOSAMINE REDUCTASE"/>
    <property type="match status" value="1"/>
</dbReference>
<keyword evidence="22" id="KW-1185">Reference proteome</keyword>
<proteinExistence type="inferred from homology"/>
<dbReference type="InterPro" id="IPR016167">
    <property type="entry name" value="FAD-bd_PCMH_sub1"/>
</dbReference>
<comment type="similarity">
    <text evidence="19">Belongs to the MurB family.</text>
</comment>
<evidence type="ECO:0000256" key="17">
    <source>
        <dbReference type="ARBA" id="ARBA00031026"/>
    </source>
</evidence>
<evidence type="ECO:0000256" key="10">
    <source>
        <dbReference type="ARBA" id="ARBA00022827"/>
    </source>
</evidence>
<dbReference type="GO" id="GO:0071949">
    <property type="term" value="F:FAD binding"/>
    <property type="evidence" value="ECO:0007669"/>
    <property type="project" value="InterPro"/>
</dbReference>
<dbReference type="GO" id="GO:0008360">
    <property type="term" value="P:regulation of cell shape"/>
    <property type="evidence" value="ECO:0007669"/>
    <property type="project" value="UniProtKB-KW"/>
</dbReference>
<dbReference type="InterPro" id="IPR036635">
    <property type="entry name" value="MurB_C_sf"/>
</dbReference>
<dbReference type="EC" id="1.3.1.98" evidence="5 19"/>
<comment type="subcellular location">
    <subcellularLocation>
        <location evidence="3 19">Cytoplasm</location>
    </subcellularLocation>
</comment>
<feature type="active site" evidence="19">
    <location>
        <position position="180"/>
    </location>
</feature>
<dbReference type="InterPro" id="IPR011601">
    <property type="entry name" value="MurB_C"/>
</dbReference>
<keyword evidence="16 19" id="KW-0961">Cell wall biogenesis/degradation</keyword>
<keyword evidence="13 19" id="KW-0573">Peptidoglycan synthesis</keyword>
<dbReference type="EMBL" id="JACHXU010000006">
    <property type="protein sequence ID" value="MBB3206437.1"/>
    <property type="molecule type" value="Genomic_DNA"/>
</dbReference>
<keyword evidence="9 19" id="KW-0285">Flavoprotein</keyword>
<comment type="caution">
    <text evidence="19">Lacks conserved residue(s) required for the propagation of feature annotation.</text>
</comment>
<evidence type="ECO:0000256" key="4">
    <source>
        <dbReference type="ARBA" id="ARBA00004752"/>
    </source>
</evidence>
<comment type="caution">
    <text evidence="21">The sequence shown here is derived from an EMBL/GenBank/DDBJ whole genome shotgun (WGS) entry which is preliminary data.</text>
</comment>
<keyword evidence="8 19" id="KW-0132">Cell division</keyword>
<keyword evidence="11 19" id="KW-0521">NADP</keyword>
<evidence type="ECO:0000256" key="14">
    <source>
        <dbReference type="ARBA" id="ARBA00023002"/>
    </source>
</evidence>
<comment type="pathway">
    <text evidence="4 19">Cell wall biogenesis; peptidoglycan biosynthesis.</text>
</comment>
<evidence type="ECO:0000256" key="15">
    <source>
        <dbReference type="ARBA" id="ARBA00023306"/>
    </source>
</evidence>
<evidence type="ECO:0000256" key="8">
    <source>
        <dbReference type="ARBA" id="ARBA00022618"/>
    </source>
</evidence>
<dbReference type="GO" id="GO:0005829">
    <property type="term" value="C:cytosol"/>
    <property type="evidence" value="ECO:0007669"/>
    <property type="project" value="TreeGrafter"/>
</dbReference>
<keyword evidence="15 19" id="KW-0131">Cell cycle</keyword>
<keyword evidence="14 19" id="KW-0560">Oxidoreductase</keyword>
<keyword evidence="10 19" id="KW-0274">FAD</keyword>
<evidence type="ECO:0000256" key="9">
    <source>
        <dbReference type="ARBA" id="ARBA00022630"/>
    </source>
</evidence>
<evidence type="ECO:0000256" key="18">
    <source>
        <dbReference type="ARBA" id="ARBA00048914"/>
    </source>
</evidence>
<dbReference type="InterPro" id="IPR003170">
    <property type="entry name" value="MurB"/>
</dbReference>
<keyword evidence="12 19" id="KW-0133">Cell shape</keyword>
<dbReference type="GO" id="GO:0008762">
    <property type="term" value="F:UDP-N-acetylmuramate dehydrogenase activity"/>
    <property type="evidence" value="ECO:0007669"/>
    <property type="project" value="UniProtKB-UniRule"/>
</dbReference>
<evidence type="ECO:0000313" key="22">
    <source>
        <dbReference type="Proteomes" id="UP000536179"/>
    </source>
</evidence>
<sequence>MSVPSTVTLVDVFPEDLQHLVGENQPLHEFLWLGIGGPARFLAEPVEIKQVSELVKAAKSHDLAVRILGHGSNILVREAGFDGLVISLSGPATTGLEIDGNRLKAGAGVKLTHAAIKTVGEGLGGLEHLVGIPGSVGGAVVGNASAEGRDIGSVVRSIEVLDENGTPKTITAEEAGFSHRKSTLDGLVVLSVEFELEPKDVTALTKRMQKLWIHRGQRRPSDTSRIVMPFIDPDSMSTRELIVNTGLSGLREGDVSLDLSAPQYLVAHENATSDQCLRLIERVREQVLLQTGIDLRLNLQIW</sequence>